<dbReference type="GO" id="GO:0001046">
    <property type="term" value="F:core promoter sequence-specific DNA binding"/>
    <property type="evidence" value="ECO:0007669"/>
    <property type="project" value="TreeGrafter"/>
</dbReference>
<reference evidence="11" key="1">
    <citation type="submission" date="2016-09" db="EMBL/GenBank/DDBJ databases">
        <authorList>
            <person name="Capua I."/>
            <person name="De Benedictis P."/>
            <person name="Joannis T."/>
            <person name="Lombin L.H."/>
            <person name="Cattoli G."/>
        </authorList>
    </citation>
    <scope>NUCLEOTIDE SEQUENCE</scope>
</reference>
<dbReference type="InterPro" id="IPR022042">
    <property type="entry name" value="snRNA-activating_su3"/>
</dbReference>
<dbReference type="GO" id="GO:0001006">
    <property type="term" value="F:RNA polymerase III type 3 promoter sequence-specific DNA binding"/>
    <property type="evidence" value="ECO:0007669"/>
    <property type="project" value="TreeGrafter"/>
</dbReference>
<keyword evidence="7" id="KW-0539">Nucleus</keyword>
<keyword evidence="6" id="KW-0804">Transcription</keyword>
<dbReference type="GO" id="GO:0005634">
    <property type="term" value="C:nucleus"/>
    <property type="evidence" value="ECO:0007669"/>
    <property type="project" value="UniProtKB-SubCell"/>
</dbReference>
<comment type="subunit">
    <text evidence="9">Part of the SNAPc complex composed of 5 subunits: SNAPC1, SNAPC2, SNAPC3, SNAPC4 and SNAPC5. SNAPC3 interacts with SNAPC1.</text>
</comment>
<dbReference type="GO" id="GO:0019185">
    <property type="term" value="C:snRNA-activating protein complex"/>
    <property type="evidence" value="ECO:0007669"/>
    <property type="project" value="TreeGrafter"/>
</dbReference>
<name>A0A1E1XTC8_AMBSC</name>
<comment type="similarity">
    <text evidence="2">Belongs to the SNAPC3/SRD2 family.</text>
</comment>
<dbReference type="GO" id="GO:0003681">
    <property type="term" value="F:bent DNA binding"/>
    <property type="evidence" value="ECO:0007669"/>
    <property type="project" value="TreeGrafter"/>
</dbReference>
<dbReference type="EMBL" id="GFAA01000887">
    <property type="protein sequence ID" value="JAU02548.1"/>
    <property type="molecule type" value="mRNA"/>
</dbReference>
<evidence type="ECO:0000256" key="6">
    <source>
        <dbReference type="ARBA" id="ARBA00023163"/>
    </source>
</evidence>
<proteinExistence type="evidence at transcript level"/>
<accession>A0A1E1XTC8</accession>
<dbReference type="PANTHER" id="PTHR13421">
    <property type="entry name" value="SNRNA-ACTIVATING PROTEIN COMPLEX SUBUNIT 3"/>
    <property type="match status" value="1"/>
</dbReference>
<sequence length="388" mass="44612">MEKIHEPDSRLWISEPVKVAQFKEEWTEALERVGYGKYNGTNVGEAIMKVMNISEFALKTLEADFRPSTLCCGDENMDSAQVPEDYGLMTLKLLKKELQKREQDVAYRFKVAHFLRRSCPLSKVNLVSKNSCPKFCETEKVPSGEPVLLVQVFRPIKTPGYFKKVRMGSHTYPFRIMAEVAVLGSQTLSELREQIHCISDVAPIGDFSENPDRPQEPAAGDIYKSGFFFIGDTFYNDMRDPSCRDYSEVIIEWAKNPRRGLGPFKKAIMEDTRFDQLEFRLGYPYVYVHQGSCEHLIVFSDLRMHHSDDSQHLLDYPSVAKSFPDGKGVFCMLCRKNTAKWVTFENERVTEDPFFFCGTCFRKFNYTADGKKIGDFRALPYLSWKAVG</sequence>
<evidence type="ECO:0000256" key="2">
    <source>
        <dbReference type="ARBA" id="ARBA00010410"/>
    </source>
</evidence>
<dbReference type="GO" id="GO:0042796">
    <property type="term" value="P:snRNA transcription by RNA polymerase III"/>
    <property type="evidence" value="ECO:0007669"/>
    <property type="project" value="TreeGrafter"/>
</dbReference>
<evidence type="ECO:0000256" key="3">
    <source>
        <dbReference type="ARBA" id="ARBA00013634"/>
    </source>
</evidence>
<comment type="function">
    <text evidence="8">Part of the SNAPc complex required for the transcription of both RNA polymerase II and III small-nuclear RNA genes. Binds to the proximal sequence element (PSE), a non-TATA-box basal promoter element common to these 2 types of genes. Recruits TBP and BRF2 to the U6 snRNA TATA box.</text>
</comment>
<dbReference type="GO" id="GO:0000978">
    <property type="term" value="F:RNA polymerase II cis-regulatory region sequence-specific DNA binding"/>
    <property type="evidence" value="ECO:0007669"/>
    <property type="project" value="TreeGrafter"/>
</dbReference>
<evidence type="ECO:0000256" key="9">
    <source>
        <dbReference type="ARBA" id="ARBA00025958"/>
    </source>
</evidence>
<keyword evidence="5" id="KW-0238">DNA-binding</keyword>
<comment type="subcellular location">
    <subcellularLocation>
        <location evidence="1">Nucleus</location>
    </subcellularLocation>
</comment>
<evidence type="ECO:0000313" key="11">
    <source>
        <dbReference type="EMBL" id="JAU02548.1"/>
    </source>
</evidence>
<evidence type="ECO:0000256" key="7">
    <source>
        <dbReference type="ARBA" id="ARBA00023242"/>
    </source>
</evidence>
<keyword evidence="4" id="KW-0805">Transcription regulation</keyword>
<dbReference type="PANTHER" id="PTHR13421:SF16">
    <property type="entry name" value="SNRNA-ACTIVATING PROTEIN COMPLEX SUBUNIT 3"/>
    <property type="match status" value="1"/>
</dbReference>
<protein>
    <recommendedName>
        <fullName evidence="3">snRNA-activating protein complex subunit 3</fullName>
    </recommendedName>
    <alternativeName>
        <fullName evidence="10">Small nuclear RNA-activating complex polypeptide 3</fullName>
    </alternativeName>
</protein>
<evidence type="ECO:0000256" key="10">
    <source>
        <dbReference type="ARBA" id="ARBA00029606"/>
    </source>
</evidence>
<evidence type="ECO:0000256" key="4">
    <source>
        <dbReference type="ARBA" id="ARBA00023015"/>
    </source>
</evidence>
<dbReference type="GO" id="GO:0042795">
    <property type="term" value="P:snRNA transcription by RNA polymerase II"/>
    <property type="evidence" value="ECO:0007669"/>
    <property type="project" value="TreeGrafter"/>
</dbReference>
<dbReference type="AlphaFoldDB" id="A0A1E1XTC8"/>
<evidence type="ECO:0000256" key="5">
    <source>
        <dbReference type="ARBA" id="ARBA00023125"/>
    </source>
</evidence>
<evidence type="ECO:0000256" key="1">
    <source>
        <dbReference type="ARBA" id="ARBA00004123"/>
    </source>
</evidence>
<organism evidence="11">
    <name type="scientific">Amblyomma sculptum</name>
    <name type="common">Tick</name>
    <dbReference type="NCBI Taxonomy" id="1581419"/>
    <lineage>
        <taxon>Eukaryota</taxon>
        <taxon>Metazoa</taxon>
        <taxon>Ecdysozoa</taxon>
        <taxon>Arthropoda</taxon>
        <taxon>Chelicerata</taxon>
        <taxon>Arachnida</taxon>
        <taxon>Acari</taxon>
        <taxon>Parasitiformes</taxon>
        <taxon>Ixodida</taxon>
        <taxon>Ixodoidea</taxon>
        <taxon>Ixodidae</taxon>
        <taxon>Amblyomminae</taxon>
        <taxon>Amblyomma</taxon>
    </lineage>
</organism>
<evidence type="ECO:0000256" key="8">
    <source>
        <dbReference type="ARBA" id="ARBA00025193"/>
    </source>
</evidence>
<reference evidence="11" key="2">
    <citation type="journal article" date="2017" name="Front. Cell. Infect. Microbiol.">
        <title>Analysis of the Salivary Gland Transcriptome of Unfed and Partially Fed Amblyomma sculptum Ticks and Descriptive Proteome of the Saliva.</title>
        <authorList>
            <person name="Esteves E."/>
            <person name="Maruyama S.R."/>
            <person name="Kawahara R."/>
            <person name="Fujita A."/>
            <person name="Martins L.A."/>
            <person name="Righi A.A."/>
            <person name="Costa F.B."/>
            <person name="Palmisano G."/>
            <person name="Labruna M.B."/>
            <person name="Sa-Nunes A."/>
            <person name="Ribeiro J.M.C."/>
            <person name="Fogaca A.C."/>
        </authorList>
    </citation>
    <scope>NUCLEOTIDE SEQUENCE</scope>
</reference>
<dbReference type="Pfam" id="PF12251">
    <property type="entry name" value="SNAPC3"/>
    <property type="match status" value="1"/>
</dbReference>